<sequence>MDIMSTDEFEPRTVDKVERLLDLLDEMERHPSLKGKLALHGGTAINLFMLDVPRLSVDIDVSYIGSVSCAGSSAPSRGGCEHALDRIASMVRGERLRPCPTKNLPRLRHQSLSQATRRSGT</sequence>
<keyword evidence="3" id="KW-1185">Reference proteome</keyword>
<protein>
    <recommendedName>
        <fullName evidence="4">Nucleotidyl transferase AbiEii/AbiGii toxin family protein</fullName>
    </recommendedName>
</protein>
<evidence type="ECO:0000313" key="3">
    <source>
        <dbReference type="Proteomes" id="UP000000333"/>
    </source>
</evidence>
<dbReference type="InterPro" id="IPR014942">
    <property type="entry name" value="AbiEii"/>
</dbReference>
<feature type="region of interest" description="Disordered" evidence="1">
    <location>
        <begin position="97"/>
        <end position="121"/>
    </location>
</feature>
<name>E1QYV9_OLSUV</name>
<proteinExistence type="predicted"/>
<dbReference type="PATRIC" id="fig|633147.7.peg.1103"/>
<evidence type="ECO:0000313" key="2">
    <source>
        <dbReference type="EMBL" id="ADK67573.1"/>
    </source>
</evidence>
<dbReference type="AlphaFoldDB" id="E1QYV9"/>
<dbReference type="EMBL" id="CP002106">
    <property type="protein sequence ID" value="ADK67573.1"/>
    <property type="molecule type" value="Genomic_DNA"/>
</dbReference>
<dbReference type="eggNOG" id="COG2253">
    <property type="taxonomic scope" value="Bacteria"/>
</dbReference>
<dbReference type="Pfam" id="PF08843">
    <property type="entry name" value="AbiEii"/>
    <property type="match status" value="1"/>
</dbReference>
<reference evidence="2 3" key="1">
    <citation type="journal article" date="2010" name="Stand. Genomic Sci.">
        <title>Complete genome sequence of Olsenella uli type strain (VPI D76D-27C).</title>
        <authorList>
            <person name="Goker M."/>
            <person name="Held B."/>
            <person name="Lucas S."/>
            <person name="Nolan M."/>
            <person name="Yasawong M."/>
            <person name="Glavina Del Rio T."/>
            <person name="Tice H."/>
            <person name="Cheng J.F."/>
            <person name="Bruce D."/>
            <person name="Detter J.C."/>
            <person name="Tapia R."/>
            <person name="Han C."/>
            <person name="Goodwin L."/>
            <person name="Pitluck S."/>
            <person name="Liolios K."/>
            <person name="Ivanova N."/>
            <person name="Mavromatis K."/>
            <person name="Mikhailova N."/>
            <person name="Pati A."/>
            <person name="Chen A."/>
            <person name="Palaniappan K."/>
            <person name="Land M."/>
            <person name="Hauser L."/>
            <person name="Chang Y.J."/>
            <person name="Jeffries C.D."/>
            <person name="Rohde M."/>
            <person name="Sikorski J."/>
            <person name="Pukall R."/>
            <person name="Woyke T."/>
            <person name="Bristow J."/>
            <person name="Eisen J.A."/>
            <person name="Markowitz V."/>
            <person name="Hugenholtz P."/>
            <person name="Kyrpides N.C."/>
            <person name="Klenk H.P."/>
            <person name="Lapidus A."/>
        </authorList>
    </citation>
    <scope>NUCLEOTIDE SEQUENCE [LARGE SCALE GENOMIC DNA]</scope>
    <source>
        <strain evidence="3">ATCC 49627 / DSM 7084 / CIP 109912 / JCM 12494 / NCIMB 702895 / VPI D76D-27C</strain>
    </source>
</reference>
<dbReference type="STRING" id="633147.Olsu_0453"/>
<dbReference type="HOGENOM" id="CLU_2035645_0_0_11"/>
<organism evidence="2 3">
    <name type="scientific">Olsenella uli (strain ATCC 49627 / DSM 7084 / CCUG 31166 / CIP 109912 / JCM 12494 / LMG 11480 / NCIMB 702895 / VPI D76D-27C)</name>
    <name type="common">Lactobacillus uli</name>
    <dbReference type="NCBI Taxonomy" id="633147"/>
    <lineage>
        <taxon>Bacteria</taxon>
        <taxon>Bacillati</taxon>
        <taxon>Actinomycetota</taxon>
        <taxon>Coriobacteriia</taxon>
        <taxon>Coriobacteriales</taxon>
        <taxon>Atopobiaceae</taxon>
        <taxon>Olsenella</taxon>
    </lineage>
</organism>
<feature type="compositionally biased region" description="Polar residues" evidence="1">
    <location>
        <begin position="110"/>
        <end position="121"/>
    </location>
</feature>
<accession>E1QYV9</accession>
<dbReference type="Gene3D" id="3.10.450.620">
    <property type="entry name" value="JHP933, nucleotidyltransferase-like core domain"/>
    <property type="match status" value="1"/>
</dbReference>
<dbReference type="KEGG" id="ols:Olsu_0453"/>
<gene>
    <name evidence="2" type="ordered locus">Olsu_0453</name>
</gene>
<evidence type="ECO:0008006" key="4">
    <source>
        <dbReference type="Google" id="ProtNLM"/>
    </source>
</evidence>
<evidence type="ECO:0000256" key="1">
    <source>
        <dbReference type="SAM" id="MobiDB-lite"/>
    </source>
</evidence>
<dbReference type="Proteomes" id="UP000000333">
    <property type="component" value="Chromosome"/>
</dbReference>